<feature type="transmembrane region" description="Helical" evidence="8">
    <location>
        <begin position="321"/>
        <end position="342"/>
    </location>
</feature>
<feature type="transmembrane region" description="Helical" evidence="8">
    <location>
        <begin position="59"/>
        <end position="77"/>
    </location>
</feature>
<evidence type="ECO:0000256" key="2">
    <source>
        <dbReference type="ARBA" id="ARBA00022448"/>
    </source>
</evidence>
<accession>A0A6P7F3Z7</accession>
<evidence type="ECO:0000256" key="7">
    <source>
        <dbReference type="ARBA" id="ARBA00023136"/>
    </source>
</evidence>
<sequence length="464" mass="52370">MTAVSENDKEEEKQWPQVMVILVSMLAGITNGMLFSWPSPFLLKITEDKENYNITEQEGSFFNIIHPLAIIIFCPLFSKLMDVIGRKRTLLLIVVPQIASWICSGFAKSVYVFYLARVFSGLSESCIFAALLVYIGEIVNPEVRGTWGNAISISLYCGQFLVNLIGSYLGVRETSYVGLAFPILFFILFMFMPESPYYYMIKGEEEQAKKSLKFLTRKKIIDTDFSSLKKDVARQMSESASWKDLFKINSNRRALVAGLFLRFSQQMSGLTVFNTYTQFIFEKAGEKIGKEASGIIFQGASVILNVIVLFLIVNRFGRRPCFIISVFFAGIALYVLSAYFYLDAYTHVNLSRVKSAPIVLSAVFLCFSSFGVSVLPTLMLSELFSASIKSKAMTLIIMGYGIGSFITNYLFYFLNTSLGFYFPFLFFAICNTISAIVGYFIVPETKGMTLEEIQQSLKSDDDFY</sequence>
<feature type="transmembrane region" description="Helical" evidence="8">
    <location>
        <begin position="147"/>
        <end position="169"/>
    </location>
</feature>
<keyword evidence="7 8" id="KW-0472">Membrane</keyword>
<reference evidence="10" key="1">
    <citation type="submission" date="2025-08" db="UniProtKB">
        <authorList>
            <consortium name="RefSeq"/>
        </authorList>
    </citation>
    <scope>IDENTIFICATION</scope>
    <source>
        <tissue evidence="10">Whole insect</tissue>
    </source>
</reference>
<keyword evidence="2" id="KW-0813">Transport</keyword>
<dbReference type="PROSITE" id="PS50850">
    <property type="entry name" value="MFS"/>
    <property type="match status" value="1"/>
</dbReference>
<evidence type="ECO:0000313" key="10">
    <source>
        <dbReference type="RefSeq" id="XP_028128573.1"/>
    </source>
</evidence>
<name>A0A6P7F3Z7_DIAVI</name>
<organism evidence="10">
    <name type="scientific">Diabrotica virgifera virgifera</name>
    <name type="common">western corn rootworm</name>
    <dbReference type="NCBI Taxonomy" id="50390"/>
    <lineage>
        <taxon>Eukaryota</taxon>
        <taxon>Metazoa</taxon>
        <taxon>Ecdysozoa</taxon>
        <taxon>Arthropoda</taxon>
        <taxon>Hexapoda</taxon>
        <taxon>Insecta</taxon>
        <taxon>Pterygota</taxon>
        <taxon>Neoptera</taxon>
        <taxon>Endopterygota</taxon>
        <taxon>Coleoptera</taxon>
        <taxon>Polyphaga</taxon>
        <taxon>Cucujiformia</taxon>
        <taxon>Chrysomeloidea</taxon>
        <taxon>Chrysomelidae</taxon>
        <taxon>Galerucinae</taxon>
        <taxon>Diabroticina</taxon>
        <taxon>Diabroticites</taxon>
        <taxon>Diabrotica</taxon>
    </lineage>
</organism>
<evidence type="ECO:0000256" key="1">
    <source>
        <dbReference type="ARBA" id="ARBA00004651"/>
    </source>
</evidence>
<dbReference type="InterPro" id="IPR005828">
    <property type="entry name" value="MFS_sugar_transport-like"/>
</dbReference>
<feature type="transmembrane region" description="Helical" evidence="8">
    <location>
        <begin position="295"/>
        <end position="314"/>
    </location>
</feature>
<feature type="transmembrane region" description="Helical" evidence="8">
    <location>
        <begin position="392"/>
        <end position="414"/>
    </location>
</feature>
<protein>
    <submittedName>
        <fullName evidence="10">Facilitated trehalose transporter Tret1-like</fullName>
    </submittedName>
</protein>
<evidence type="ECO:0000256" key="5">
    <source>
        <dbReference type="ARBA" id="ARBA00022692"/>
    </source>
</evidence>
<dbReference type="RefSeq" id="XP_028128573.1">
    <property type="nucleotide sequence ID" value="XM_028272772.1"/>
</dbReference>
<dbReference type="Pfam" id="PF00083">
    <property type="entry name" value="Sugar_tr"/>
    <property type="match status" value="1"/>
</dbReference>
<dbReference type="PANTHER" id="PTHR48021:SF46">
    <property type="entry name" value="MAJOR FACILITATOR SUPERFAMILY (MFS) PROFILE DOMAIN-CONTAINING PROTEIN"/>
    <property type="match status" value="1"/>
</dbReference>
<dbReference type="FunFam" id="1.20.1250.20:FF:000218">
    <property type="entry name" value="facilitated trehalose transporter Tret1"/>
    <property type="match status" value="1"/>
</dbReference>
<keyword evidence="5 8" id="KW-0812">Transmembrane</keyword>
<dbReference type="InParanoid" id="A0A6P7F3Z7"/>
<feature type="domain" description="Major facilitator superfamily (MFS) profile" evidence="9">
    <location>
        <begin position="16"/>
        <end position="446"/>
    </location>
</feature>
<evidence type="ECO:0000259" key="9">
    <source>
        <dbReference type="PROSITE" id="PS50850"/>
    </source>
</evidence>
<dbReference type="AlphaFoldDB" id="A0A6P7F3Z7"/>
<keyword evidence="6 8" id="KW-1133">Transmembrane helix</keyword>
<feature type="transmembrane region" description="Helical" evidence="8">
    <location>
        <begin position="254"/>
        <end position="275"/>
    </location>
</feature>
<dbReference type="GO" id="GO:0022857">
    <property type="term" value="F:transmembrane transporter activity"/>
    <property type="evidence" value="ECO:0007669"/>
    <property type="project" value="InterPro"/>
</dbReference>
<keyword evidence="4" id="KW-0762">Sugar transport</keyword>
<dbReference type="InterPro" id="IPR020846">
    <property type="entry name" value="MFS_dom"/>
</dbReference>
<feature type="transmembrane region" description="Helical" evidence="8">
    <location>
        <begin position="175"/>
        <end position="192"/>
    </location>
</feature>
<dbReference type="InterPro" id="IPR050549">
    <property type="entry name" value="MFS_Trehalose_Transporter"/>
</dbReference>
<comment type="subcellular location">
    <subcellularLocation>
        <location evidence="1">Cell membrane</location>
        <topology evidence="1">Multi-pass membrane protein</topology>
    </subcellularLocation>
</comment>
<feature type="transmembrane region" description="Helical" evidence="8">
    <location>
        <begin position="89"/>
        <end position="107"/>
    </location>
</feature>
<evidence type="ECO:0000256" key="4">
    <source>
        <dbReference type="ARBA" id="ARBA00022597"/>
    </source>
</evidence>
<evidence type="ECO:0000256" key="6">
    <source>
        <dbReference type="ARBA" id="ARBA00022989"/>
    </source>
</evidence>
<feature type="transmembrane region" description="Helical" evidence="8">
    <location>
        <begin position="358"/>
        <end position="380"/>
    </location>
</feature>
<proteinExistence type="predicted"/>
<keyword evidence="3" id="KW-1003">Cell membrane</keyword>
<evidence type="ECO:0000256" key="8">
    <source>
        <dbReference type="SAM" id="Phobius"/>
    </source>
</evidence>
<feature type="transmembrane region" description="Helical" evidence="8">
    <location>
        <begin position="420"/>
        <end position="442"/>
    </location>
</feature>
<evidence type="ECO:0000256" key="3">
    <source>
        <dbReference type="ARBA" id="ARBA00022475"/>
    </source>
</evidence>
<feature type="transmembrane region" description="Helical" evidence="8">
    <location>
        <begin position="18"/>
        <end position="39"/>
    </location>
</feature>
<feature type="transmembrane region" description="Helical" evidence="8">
    <location>
        <begin position="113"/>
        <end position="135"/>
    </location>
</feature>
<dbReference type="SUPFAM" id="SSF103473">
    <property type="entry name" value="MFS general substrate transporter"/>
    <property type="match status" value="1"/>
</dbReference>
<dbReference type="PANTHER" id="PTHR48021">
    <property type="match status" value="1"/>
</dbReference>
<dbReference type="GO" id="GO:0005886">
    <property type="term" value="C:plasma membrane"/>
    <property type="evidence" value="ECO:0007669"/>
    <property type="project" value="UniProtKB-SubCell"/>
</dbReference>
<dbReference type="InterPro" id="IPR036259">
    <property type="entry name" value="MFS_trans_sf"/>
</dbReference>
<dbReference type="Gene3D" id="1.20.1250.20">
    <property type="entry name" value="MFS general substrate transporter like domains"/>
    <property type="match status" value="1"/>
</dbReference>
<gene>
    <name evidence="10" type="primary">LOC114324876</name>
</gene>